<dbReference type="EMBL" id="MFST01000138">
    <property type="protein sequence ID" value="OGI42856.1"/>
    <property type="molecule type" value="Genomic_DNA"/>
</dbReference>
<dbReference type="InterPro" id="IPR008972">
    <property type="entry name" value="Cupredoxin"/>
</dbReference>
<keyword evidence="1" id="KW-0472">Membrane</keyword>
<protein>
    <recommendedName>
        <fullName evidence="2">EfeO-type cupredoxin-like domain-containing protein</fullName>
    </recommendedName>
</protein>
<proteinExistence type="predicted"/>
<evidence type="ECO:0000256" key="1">
    <source>
        <dbReference type="SAM" id="Phobius"/>
    </source>
</evidence>
<name>A0A1F6TCR1_9PROT</name>
<gene>
    <name evidence="3" type="ORF">A2V92_00065</name>
</gene>
<dbReference type="Gene3D" id="2.60.40.420">
    <property type="entry name" value="Cupredoxins - blue copper proteins"/>
    <property type="match status" value="1"/>
</dbReference>
<comment type="caution">
    <text evidence="3">The sequence shown here is derived from an EMBL/GenBank/DDBJ whole genome shotgun (WGS) entry which is preliminary data.</text>
</comment>
<evidence type="ECO:0000313" key="3">
    <source>
        <dbReference type="EMBL" id="OGI42856.1"/>
    </source>
</evidence>
<dbReference type="AlphaFoldDB" id="A0A1F6TCR1"/>
<organism evidence="3 4">
    <name type="scientific">Candidatus Muproteobacteria bacterium RBG_16_65_31</name>
    <dbReference type="NCBI Taxonomy" id="1817759"/>
    <lineage>
        <taxon>Bacteria</taxon>
        <taxon>Pseudomonadati</taxon>
        <taxon>Pseudomonadota</taxon>
        <taxon>Candidatus Muproteobacteria</taxon>
    </lineage>
</organism>
<evidence type="ECO:0000313" key="4">
    <source>
        <dbReference type="Proteomes" id="UP000179344"/>
    </source>
</evidence>
<feature type="domain" description="EfeO-type cupredoxin-like" evidence="2">
    <location>
        <begin position="50"/>
        <end position="149"/>
    </location>
</feature>
<dbReference type="Proteomes" id="UP000179344">
    <property type="component" value="Unassembled WGS sequence"/>
</dbReference>
<feature type="transmembrane region" description="Helical" evidence="1">
    <location>
        <begin position="21"/>
        <end position="43"/>
    </location>
</feature>
<keyword evidence="1" id="KW-1133">Transmembrane helix</keyword>
<accession>A0A1F6TCR1</accession>
<keyword evidence="1" id="KW-0812">Transmembrane</keyword>
<dbReference type="SUPFAM" id="SSF49503">
    <property type="entry name" value="Cupredoxins"/>
    <property type="match status" value="1"/>
</dbReference>
<evidence type="ECO:0000259" key="2">
    <source>
        <dbReference type="Pfam" id="PF13473"/>
    </source>
</evidence>
<sequence>MNRAREERKHAQRRQRRARTTAFGVVSVLVLAAAGYLLFKAFWRPDLPPMAGNVIDIAADMSGFTRSEVRARAGQSVTVRLTSLDNAHHTDGGGKHQWAVDELGVNIIAPPLGSNYKTFTPAKPGTYTFYCDICCGGRANPTMSGKLVVVG</sequence>
<dbReference type="Pfam" id="PF13473">
    <property type="entry name" value="Cupredoxin_1"/>
    <property type="match status" value="1"/>
</dbReference>
<reference evidence="3 4" key="1">
    <citation type="journal article" date="2016" name="Nat. Commun.">
        <title>Thousands of microbial genomes shed light on interconnected biogeochemical processes in an aquifer system.</title>
        <authorList>
            <person name="Anantharaman K."/>
            <person name="Brown C.T."/>
            <person name="Hug L.A."/>
            <person name="Sharon I."/>
            <person name="Castelle C.J."/>
            <person name="Probst A.J."/>
            <person name="Thomas B.C."/>
            <person name="Singh A."/>
            <person name="Wilkins M.J."/>
            <person name="Karaoz U."/>
            <person name="Brodie E.L."/>
            <person name="Williams K.H."/>
            <person name="Hubbard S.S."/>
            <person name="Banfield J.F."/>
        </authorList>
    </citation>
    <scope>NUCLEOTIDE SEQUENCE [LARGE SCALE GENOMIC DNA]</scope>
</reference>
<dbReference type="InterPro" id="IPR028096">
    <property type="entry name" value="EfeO_Cupredoxin"/>
</dbReference>